<dbReference type="Proteomes" id="UP000194236">
    <property type="component" value="Unassembled WGS sequence"/>
</dbReference>
<sequence>MNLQRIHRLLQYPFFQIDVHLKYGENLLAKDSCGTSDPYVKFMFANKVIHKSRTKYKTLNPIWDEYFVLPVDDICEPMILKVFDYDLFFMDDYLGTAIIDLTKLEPGM</sequence>
<keyword evidence="4" id="KW-0812">Transmembrane</keyword>
<organism evidence="4 5">
    <name type="scientific">Euroglyphus maynei</name>
    <name type="common">Mayne's house dust mite</name>
    <dbReference type="NCBI Taxonomy" id="6958"/>
    <lineage>
        <taxon>Eukaryota</taxon>
        <taxon>Metazoa</taxon>
        <taxon>Ecdysozoa</taxon>
        <taxon>Arthropoda</taxon>
        <taxon>Chelicerata</taxon>
        <taxon>Arachnida</taxon>
        <taxon>Acari</taxon>
        <taxon>Acariformes</taxon>
        <taxon>Sarcoptiformes</taxon>
        <taxon>Astigmata</taxon>
        <taxon>Psoroptidia</taxon>
        <taxon>Analgoidea</taxon>
        <taxon>Pyroglyphidae</taxon>
        <taxon>Pyroglyphinae</taxon>
        <taxon>Euroglyphus</taxon>
    </lineage>
</organism>
<accession>A0A1Y3B710</accession>
<dbReference type="SMART" id="SM00239">
    <property type="entry name" value="C2"/>
    <property type="match status" value="1"/>
</dbReference>
<dbReference type="PROSITE" id="PS50004">
    <property type="entry name" value="C2"/>
    <property type="match status" value="1"/>
</dbReference>
<dbReference type="OrthoDB" id="5973539at2759"/>
<feature type="domain" description="C2" evidence="3">
    <location>
        <begin position="1"/>
        <end position="108"/>
    </location>
</feature>
<comment type="caution">
    <text evidence="4">The sequence shown here is derived from an EMBL/GenBank/DDBJ whole genome shotgun (WGS) entry which is preliminary data.</text>
</comment>
<keyword evidence="2" id="KW-0106">Calcium</keyword>
<evidence type="ECO:0000256" key="2">
    <source>
        <dbReference type="ARBA" id="ARBA00022837"/>
    </source>
</evidence>
<dbReference type="AlphaFoldDB" id="A0A1Y3B710"/>
<name>A0A1Y3B710_EURMA</name>
<dbReference type="InterPro" id="IPR035892">
    <property type="entry name" value="C2_domain_sf"/>
</dbReference>
<evidence type="ECO:0000259" key="3">
    <source>
        <dbReference type="PROSITE" id="PS50004"/>
    </source>
</evidence>
<evidence type="ECO:0000313" key="4">
    <source>
        <dbReference type="EMBL" id="OTF76619.1"/>
    </source>
</evidence>
<evidence type="ECO:0000256" key="1">
    <source>
        <dbReference type="ARBA" id="ARBA00022723"/>
    </source>
</evidence>
<proteinExistence type="predicted"/>
<reference evidence="4 5" key="1">
    <citation type="submission" date="2017-03" db="EMBL/GenBank/DDBJ databases">
        <title>Genome Survey of Euroglyphus maynei.</title>
        <authorList>
            <person name="Arlian L.G."/>
            <person name="Morgan M.S."/>
            <person name="Rider S.D."/>
        </authorList>
    </citation>
    <scope>NUCLEOTIDE SEQUENCE [LARGE SCALE GENOMIC DNA]</scope>
    <source>
        <strain evidence="4">Arlian Lab</strain>
        <tissue evidence="4">Whole body</tissue>
    </source>
</reference>
<dbReference type="InterPro" id="IPR000008">
    <property type="entry name" value="C2_dom"/>
</dbReference>
<dbReference type="Pfam" id="PF00168">
    <property type="entry name" value="C2"/>
    <property type="match status" value="1"/>
</dbReference>
<dbReference type="GO" id="GO:0046872">
    <property type="term" value="F:metal ion binding"/>
    <property type="evidence" value="ECO:0007669"/>
    <property type="project" value="UniProtKB-KW"/>
</dbReference>
<gene>
    <name evidence="4" type="ORF">BLA29_013045</name>
</gene>
<dbReference type="PANTHER" id="PTHR45911">
    <property type="entry name" value="C2 DOMAIN-CONTAINING PROTEIN"/>
    <property type="match status" value="1"/>
</dbReference>
<dbReference type="PRINTS" id="PR00360">
    <property type="entry name" value="C2DOMAIN"/>
</dbReference>
<dbReference type="Gene3D" id="2.60.40.150">
    <property type="entry name" value="C2 domain"/>
    <property type="match status" value="1"/>
</dbReference>
<evidence type="ECO:0000313" key="5">
    <source>
        <dbReference type="Proteomes" id="UP000194236"/>
    </source>
</evidence>
<dbReference type="EMBL" id="MUJZ01036602">
    <property type="protein sequence ID" value="OTF76619.1"/>
    <property type="molecule type" value="Genomic_DNA"/>
</dbReference>
<keyword evidence="1" id="KW-0479">Metal-binding</keyword>
<dbReference type="SUPFAM" id="SSF49562">
    <property type="entry name" value="C2 domain (Calcium/lipid-binding domain, CaLB)"/>
    <property type="match status" value="1"/>
</dbReference>
<keyword evidence="5" id="KW-1185">Reference proteome</keyword>
<protein>
    <submittedName>
        <fullName evidence="4">Multiple C2 and transmembrane domain-containing protein 1-like</fullName>
    </submittedName>
</protein>
<keyword evidence="4" id="KW-0472">Membrane</keyword>